<sequence>MTRTRVPNTTATRAATVPVITTVRRKKVLRNWVTKSALQPGAVSAPSGSAAVSCNNISTTGAITATVINNGRYKSRGKHAGAPSTSWTASSTWSTAFPPYDPFNFPKPRQATPAKTTQTRNQDLEPLPFLDFRTNDSREVMYTKCDIEADQWLNSNPSKMWALDAEWKAFGVFGKQAKMALIQLGDDRTVYLFHVIHMKRFPKVLARILQDKSILKVGINIRNDATKMFKDWGVGCASLVELGALSIQVQDDLSTQRKIRSMERLSRELLQHAVEKVPLTRMGNWESKNLSANQLSYAANDVFVTYELAEKIKELQKARPKQDYVVPFATVHSQGTTVVTVRGSLQERVDNPATAKDIIVPEPKQAPTGLKTGTNKTATTASAGDSIGAKRSSVGYAKVSKIKTGRSSQVTTSWRTTRAVHSPTTTAGRSTKSATAATSFSRANTPSRSTNVNGDPYFFYPNANNSRTGDGAKDVIRAIRLGSRSTVTIIRPRFQKRSFSCSSLTATSDKKIGRGEVFFPSRLLPKSLEGKDIIERNQDVWLEAGGRDLSEEDDHGGEGEEEQDDWYLSQNQALFASLVPSDIDSDDSDKGSDVRLEVGVDKDVLAALLRKKP</sequence>
<gene>
    <name evidence="12" type="ORF">KI688_006903</name>
</gene>
<name>A0A9P8BQA7_9FUNG</name>
<evidence type="ECO:0000313" key="13">
    <source>
        <dbReference type="Proteomes" id="UP000707451"/>
    </source>
</evidence>
<dbReference type="Proteomes" id="UP000707451">
    <property type="component" value="Unassembled WGS sequence"/>
</dbReference>
<dbReference type="GO" id="GO:0046872">
    <property type="term" value="F:metal ion binding"/>
    <property type="evidence" value="ECO:0007669"/>
    <property type="project" value="UniProtKB-KW"/>
</dbReference>
<keyword evidence="6" id="KW-0460">Magnesium</keyword>
<dbReference type="GO" id="GO:0003676">
    <property type="term" value="F:nucleic acid binding"/>
    <property type="evidence" value="ECO:0007669"/>
    <property type="project" value="InterPro"/>
</dbReference>
<reference evidence="12" key="1">
    <citation type="submission" date="2021-06" db="EMBL/GenBank/DDBJ databases">
        <title>Genome Sequence of Mortierella hyaline Strain SCG-10, a Cold-Adapted, Nitrate-Reducing Fungus Isolated from Soil in Minnesota, USA.</title>
        <authorList>
            <person name="Aldossari N."/>
        </authorList>
    </citation>
    <scope>NUCLEOTIDE SEQUENCE</scope>
    <source>
        <strain evidence="12">SCG-10</strain>
    </source>
</reference>
<dbReference type="GO" id="GO:0008408">
    <property type="term" value="F:3'-5' exonuclease activity"/>
    <property type="evidence" value="ECO:0007669"/>
    <property type="project" value="InterPro"/>
</dbReference>
<keyword evidence="3" id="KW-0479">Metal-binding</keyword>
<dbReference type="SUPFAM" id="SSF53098">
    <property type="entry name" value="Ribonuclease H-like"/>
    <property type="match status" value="1"/>
</dbReference>
<accession>A0A9P8BQA7</accession>
<dbReference type="InterPro" id="IPR051132">
    <property type="entry name" value="3-5_Exonuclease_domain"/>
</dbReference>
<protein>
    <recommendedName>
        <fullName evidence="8">3'-5' exonuclease</fullName>
    </recommendedName>
    <alternativeName>
        <fullName evidence="9">Werner Syndrome-like exonuclease</fullName>
    </alternativeName>
</protein>
<dbReference type="Pfam" id="PF01612">
    <property type="entry name" value="DNA_pol_A_exo1"/>
    <property type="match status" value="1"/>
</dbReference>
<evidence type="ECO:0000256" key="9">
    <source>
        <dbReference type="ARBA" id="ARBA00042761"/>
    </source>
</evidence>
<dbReference type="CDD" id="cd06141">
    <property type="entry name" value="WRN_exo"/>
    <property type="match status" value="1"/>
</dbReference>
<evidence type="ECO:0000256" key="10">
    <source>
        <dbReference type="SAM" id="MobiDB-lite"/>
    </source>
</evidence>
<keyword evidence="5" id="KW-0269">Exonuclease</keyword>
<comment type="subcellular location">
    <subcellularLocation>
        <location evidence="1">Nucleus</location>
    </subcellularLocation>
</comment>
<dbReference type="InterPro" id="IPR012337">
    <property type="entry name" value="RNaseH-like_sf"/>
</dbReference>
<dbReference type="InterPro" id="IPR002562">
    <property type="entry name" value="3'-5'_exonuclease_dom"/>
</dbReference>
<comment type="caution">
    <text evidence="12">The sequence shown here is derived from an EMBL/GenBank/DDBJ whole genome shotgun (WGS) entry which is preliminary data.</text>
</comment>
<evidence type="ECO:0000256" key="3">
    <source>
        <dbReference type="ARBA" id="ARBA00022723"/>
    </source>
</evidence>
<dbReference type="PANTHER" id="PTHR13620:SF109">
    <property type="entry name" value="3'-5' EXONUCLEASE"/>
    <property type="match status" value="1"/>
</dbReference>
<dbReference type="InterPro" id="IPR036397">
    <property type="entry name" value="RNaseH_sf"/>
</dbReference>
<organism evidence="12 13">
    <name type="scientific">Linnemannia hyalina</name>
    <dbReference type="NCBI Taxonomy" id="64524"/>
    <lineage>
        <taxon>Eukaryota</taxon>
        <taxon>Fungi</taxon>
        <taxon>Fungi incertae sedis</taxon>
        <taxon>Mucoromycota</taxon>
        <taxon>Mortierellomycotina</taxon>
        <taxon>Mortierellomycetes</taxon>
        <taxon>Mortierellales</taxon>
        <taxon>Mortierellaceae</taxon>
        <taxon>Linnemannia</taxon>
    </lineage>
</organism>
<feature type="region of interest" description="Disordered" evidence="10">
    <location>
        <begin position="407"/>
        <end position="448"/>
    </location>
</feature>
<evidence type="ECO:0000256" key="7">
    <source>
        <dbReference type="ARBA" id="ARBA00023242"/>
    </source>
</evidence>
<dbReference type="EMBL" id="JAHRHY010000022">
    <property type="protein sequence ID" value="KAG9061752.1"/>
    <property type="molecule type" value="Genomic_DNA"/>
</dbReference>
<evidence type="ECO:0000313" key="12">
    <source>
        <dbReference type="EMBL" id="KAG9061752.1"/>
    </source>
</evidence>
<proteinExistence type="predicted"/>
<evidence type="ECO:0000256" key="8">
    <source>
        <dbReference type="ARBA" id="ARBA00040531"/>
    </source>
</evidence>
<keyword evidence="4" id="KW-0378">Hydrolase</keyword>
<evidence type="ECO:0000259" key="11">
    <source>
        <dbReference type="SMART" id="SM00474"/>
    </source>
</evidence>
<evidence type="ECO:0000256" key="2">
    <source>
        <dbReference type="ARBA" id="ARBA00022722"/>
    </source>
</evidence>
<feature type="region of interest" description="Disordered" evidence="10">
    <location>
        <begin position="364"/>
        <end position="387"/>
    </location>
</feature>
<feature type="compositionally biased region" description="Polar residues" evidence="10">
    <location>
        <begin position="407"/>
        <end position="416"/>
    </location>
</feature>
<dbReference type="GO" id="GO:0005634">
    <property type="term" value="C:nucleus"/>
    <property type="evidence" value="ECO:0007669"/>
    <property type="project" value="UniProtKB-SubCell"/>
</dbReference>
<feature type="domain" description="3'-5' exonuclease" evidence="11">
    <location>
        <begin position="140"/>
        <end position="317"/>
    </location>
</feature>
<evidence type="ECO:0000256" key="5">
    <source>
        <dbReference type="ARBA" id="ARBA00022839"/>
    </source>
</evidence>
<dbReference type="AlphaFoldDB" id="A0A9P8BQA7"/>
<dbReference type="PANTHER" id="PTHR13620">
    <property type="entry name" value="3-5 EXONUCLEASE"/>
    <property type="match status" value="1"/>
</dbReference>
<feature type="compositionally biased region" description="Low complexity" evidence="10">
    <location>
        <begin position="424"/>
        <end position="445"/>
    </location>
</feature>
<dbReference type="SMART" id="SM00474">
    <property type="entry name" value="35EXOc"/>
    <property type="match status" value="1"/>
</dbReference>
<evidence type="ECO:0000256" key="1">
    <source>
        <dbReference type="ARBA" id="ARBA00004123"/>
    </source>
</evidence>
<keyword evidence="7" id="KW-0539">Nucleus</keyword>
<keyword evidence="2" id="KW-0540">Nuclease</keyword>
<evidence type="ECO:0000256" key="4">
    <source>
        <dbReference type="ARBA" id="ARBA00022801"/>
    </source>
</evidence>
<evidence type="ECO:0000256" key="6">
    <source>
        <dbReference type="ARBA" id="ARBA00022842"/>
    </source>
</evidence>
<keyword evidence="13" id="KW-1185">Reference proteome</keyword>
<dbReference type="GO" id="GO:0006139">
    <property type="term" value="P:nucleobase-containing compound metabolic process"/>
    <property type="evidence" value="ECO:0007669"/>
    <property type="project" value="InterPro"/>
</dbReference>
<feature type="compositionally biased region" description="Polar residues" evidence="10">
    <location>
        <begin position="371"/>
        <end position="383"/>
    </location>
</feature>
<dbReference type="Gene3D" id="3.30.420.10">
    <property type="entry name" value="Ribonuclease H-like superfamily/Ribonuclease H"/>
    <property type="match status" value="1"/>
</dbReference>
<dbReference type="OrthoDB" id="1920326at2759"/>